<dbReference type="InterPro" id="IPR013043">
    <property type="entry name" value="DUF1595"/>
</dbReference>
<dbReference type="Pfam" id="PF07624">
    <property type="entry name" value="PSD2"/>
    <property type="match status" value="1"/>
</dbReference>
<proteinExistence type="predicted"/>
<evidence type="ECO:0000259" key="5">
    <source>
        <dbReference type="Pfam" id="PF07637"/>
    </source>
</evidence>
<feature type="domain" description="DUF1595" evidence="5">
    <location>
        <begin position="266"/>
        <end position="326"/>
    </location>
</feature>
<dbReference type="InterPro" id="IPR013039">
    <property type="entry name" value="DUF1588"/>
</dbReference>
<reference evidence="6 7" key="1">
    <citation type="submission" date="2019-08" db="EMBL/GenBank/DDBJ databases">
        <authorList>
            <person name="Liang Q."/>
        </authorList>
    </citation>
    <scope>NUCLEOTIDE SEQUENCE [LARGE SCALE GENOMIC DNA]</scope>
    <source>
        <strain evidence="6 7">V1718</strain>
    </source>
</reference>
<evidence type="ECO:0000259" key="1">
    <source>
        <dbReference type="Pfam" id="PF07624"/>
    </source>
</evidence>
<dbReference type="InterPro" id="IPR011478">
    <property type="entry name" value="DUF1585"/>
</dbReference>
<dbReference type="Pfam" id="PF07627">
    <property type="entry name" value="PSCyt3"/>
    <property type="match status" value="1"/>
</dbReference>
<evidence type="ECO:0000259" key="2">
    <source>
        <dbReference type="Pfam" id="PF07626"/>
    </source>
</evidence>
<dbReference type="AlphaFoldDB" id="A0A5B8XRD2"/>
<dbReference type="Pfam" id="PF07631">
    <property type="entry name" value="PSD4"/>
    <property type="match status" value="1"/>
</dbReference>
<protein>
    <submittedName>
        <fullName evidence="6">DUF1592 domain-containing protein</fullName>
    </submittedName>
</protein>
<feature type="domain" description="DUF1587" evidence="2">
    <location>
        <begin position="51"/>
        <end position="113"/>
    </location>
</feature>
<accession>A0A5B8XRD2</accession>
<evidence type="ECO:0000259" key="4">
    <source>
        <dbReference type="Pfam" id="PF07631"/>
    </source>
</evidence>
<dbReference type="EMBL" id="CP042467">
    <property type="protein sequence ID" value="QED27727.1"/>
    <property type="molecule type" value="Genomic_DNA"/>
</dbReference>
<evidence type="ECO:0000313" key="7">
    <source>
        <dbReference type="Proteomes" id="UP000321595"/>
    </source>
</evidence>
<dbReference type="RefSeq" id="WP_146959519.1">
    <property type="nucleotide sequence ID" value="NZ_CP042467.1"/>
</dbReference>
<keyword evidence="7" id="KW-1185">Reference proteome</keyword>
<dbReference type="Pfam" id="PF07637">
    <property type="entry name" value="PSD5"/>
    <property type="match status" value="1"/>
</dbReference>
<dbReference type="PROSITE" id="PS51257">
    <property type="entry name" value="PROKAR_LIPOPROTEIN"/>
    <property type="match status" value="1"/>
</dbReference>
<evidence type="ECO:0000259" key="3">
    <source>
        <dbReference type="Pfam" id="PF07627"/>
    </source>
</evidence>
<dbReference type="Pfam" id="PF07626">
    <property type="entry name" value="PSD3"/>
    <property type="match status" value="1"/>
</dbReference>
<evidence type="ECO:0000313" key="6">
    <source>
        <dbReference type="EMBL" id="QED27727.1"/>
    </source>
</evidence>
<feature type="domain" description="DUF1592" evidence="4">
    <location>
        <begin position="338"/>
        <end position="465"/>
    </location>
</feature>
<dbReference type="InterPro" id="IPR013042">
    <property type="entry name" value="DUF1592"/>
</dbReference>
<sequence length="666" mass="73114">MKRATQIFLCAMMAAGCEGKLQMFADGAPVLVGGEEEETEAKLTPQASLHRLNRLEYNNTIQDLLGVDLEPANNFPPDASVEGFDNISSALTVTPSLMDNYVEAARVAVEDAFATRPVFSSQLEEDDPRWTYSINRADNTIGGIVRLRGGRADATVSLSEAGQYRVIIRAQGYVNGGAATPRMRLSVAGQDFDFDLPGAMQDMVYTLETVPGSHGVSIAALNFEEDAPANRGNDIMVDWVRIETLAERQGPAYEHFVTCDFAQDGCALETLMGFSERAWRRPLSDTETTKIRGLFDTFLRHGETPEDALKLGLRAVLTSPKFLFRYRTVEDANSPDLLDPWVLASRLSYFIWSSTPDDRLLAAAADGTLGSPAGVRETVAWMLDDPKAQALADGFAEQWLDLRHLEQASPSTEAYPTFNEDVRDAMMQESKLFFLDYLERPNPISTMLEPDFAWRNIALSQHLGVAAPEGDGFVRTEVGADERSGVLELSAWLTARSDTDHSSPIKRGSFIADQMLCSPVPPPPPGLEIGQLLEASSGLSMRERLEMHRNDPACSSCHLYLDVLGMGFEVYDGAGRWVDDPNLDSRGELPGLGDFRGAKEMVAMVDREDFVMCVSKKLLTYAIGRKPTQADIEAMSGDGEILTTTMSDLITAIVLSPAFSYPVELK</sequence>
<dbReference type="Proteomes" id="UP000321595">
    <property type="component" value="Chromosome"/>
</dbReference>
<name>A0A5B8XRD2_9DELT</name>
<dbReference type="InterPro" id="IPR013036">
    <property type="entry name" value="DUF1587"/>
</dbReference>
<organism evidence="6 7">
    <name type="scientific">Microvenator marinus</name>
    <dbReference type="NCBI Taxonomy" id="2600177"/>
    <lineage>
        <taxon>Bacteria</taxon>
        <taxon>Deltaproteobacteria</taxon>
        <taxon>Bradymonadales</taxon>
        <taxon>Microvenatoraceae</taxon>
        <taxon>Microvenator</taxon>
    </lineage>
</organism>
<dbReference type="KEGG" id="bbae:FRD01_10880"/>
<feature type="domain" description="DUF1588" evidence="3">
    <location>
        <begin position="483"/>
        <end position="578"/>
    </location>
</feature>
<feature type="domain" description="DUF1585" evidence="1">
    <location>
        <begin position="594"/>
        <end position="659"/>
    </location>
</feature>
<dbReference type="OrthoDB" id="127185at2"/>
<gene>
    <name evidence="6" type="ORF">FRD01_10880</name>
</gene>